<evidence type="ECO:0000313" key="3">
    <source>
        <dbReference type="Proteomes" id="UP000010808"/>
    </source>
</evidence>
<reference evidence="2 3" key="1">
    <citation type="submission" date="2012-10" db="EMBL/GenBank/DDBJ databases">
        <authorList>
            <person name="Genoscope - CEA"/>
        </authorList>
    </citation>
    <scope>NUCLEOTIDE SEQUENCE [LARGE SCALE GENOMIC DNA]</scope>
    <source>
        <strain evidence="3">AM13 / DSM 14728</strain>
    </source>
</reference>
<dbReference type="OrthoDB" id="5470063at2"/>
<sequence>MAVDQEYLYKTLRGFGETGLPPQTLNMLMFVGLCLAVTVGAVLWYNNRELKKRLTAHPASWITDQSHLTKIIEAALVYRSKIDLSFYSKSEKRRTIPCTLIDITDNMILEVAAQDGIGKSWIGREVTGFFHIPAKQAGMVIFYNFTSTISDIVPKGSQYVNIHVAFPEYIEQTQKREFLRISPPSRHYDYVNIIPDSKAGMNAGMKYLATNGEYAPGYLGGKDSNVILSDISGGGISLELTHMSSKRAAKLQLNKGQNFLVLLGLVDTGNRGIVRHLFVTKIRRIFIDPTQGRAQLGLSFESKFMGYDEDTKKPRWERYKNEGCPEMDDWTYNLYLELYREGNE</sequence>
<dbReference type="eggNOG" id="ENOG503431E">
    <property type="taxonomic scope" value="Bacteria"/>
</dbReference>
<dbReference type="AlphaFoldDB" id="L0RDJ6"/>
<dbReference type="Proteomes" id="UP000010808">
    <property type="component" value="Chromosome"/>
</dbReference>
<organism evidence="2 3">
    <name type="scientific">Maridesulfovibrio hydrothermalis AM13 = DSM 14728</name>
    <dbReference type="NCBI Taxonomy" id="1121451"/>
    <lineage>
        <taxon>Bacteria</taxon>
        <taxon>Pseudomonadati</taxon>
        <taxon>Thermodesulfobacteriota</taxon>
        <taxon>Desulfovibrionia</taxon>
        <taxon>Desulfovibrionales</taxon>
        <taxon>Desulfovibrionaceae</taxon>
        <taxon>Maridesulfovibrio</taxon>
    </lineage>
</organism>
<evidence type="ECO:0000313" key="2">
    <source>
        <dbReference type="EMBL" id="CCO24275.1"/>
    </source>
</evidence>
<feature type="transmembrane region" description="Helical" evidence="1">
    <location>
        <begin position="25"/>
        <end position="45"/>
    </location>
</feature>
<dbReference type="HOGENOM" id="CLU_046666_0_0_7"/>
<proteinExistence type="predicted"/>
<accession>L0RDJ6</accession>
<dbReference type="PATRIC" id="fig|1121451.3.peg.2230"/>
<keyword evidence="1" id="KW-0472">Membrane</keyword>
<keyword evidence="3" id="KW-1185">Reference proteome</keyword>
<keyword evidence="1" id="KW-1133">Transmembrane helix</keyword>
<evidence type="ECO:0000256" key="1">
    <source>
        <dbReference type="SAM" id="Phobius"/>
    </source>
</evidence>
<dbReference type="EMBL" id="FO203522">
    <property type="protein sequence ID" value="CCO24275.1"/>
    <property type="molecule type" value="Genomic_DNA"/>
</dbReference>
<protein>
    <submittedName>
        <fullName evidence="2">Uncharacterized protein</fullName>
    </submittedName>
</protein>
<dbReference type="RefSeq" id="WP_015336875.1">
    <property type="nucleotide sequence ID" value="NC_020055.1"/>
</dbReference>
<gene>
    <name evidence="2" type="ORF">DESAM_22008</name>
</gene>
<name>L0RDJ6_9BACT</name>
<dbReference type="KEGG" id="dhy:DESAM_22008"/>
<keyword evidence="1" id="KW-0812">Transmembrane</keyword>
<dbReference type="STRING" id="1121451.DESAM_22008"/>